<name>A0AAV5WY75_9BILA</name>
<dbReference type="GO" id="GO:0005737">
    <property type="term" value="C:cytoplasm"/>
    <property type="evidence" value="ECO:0007669"/>
    <property type="project" value="TreeGrafter"/>
</dbReference>
<accession>A0AAV5WY75</accession>
<dbReference type="Proteomes" id="UP001432322">
    <property type="component" value="Unassembled WGS sequence"/>
</dbReference>
<keyword evidence="2 3" id="KW-0040">ANK repeat</keyword>
<evidence type="ECO:0008006" key="6">
    <source>
        <dbReference type="Google" id="ProtNLM"/>
    </source>
</evidence>
<dbReference type="PROSITE" id="PS50088">
    <property type="entry name" value="ANK_REPEAT"/>
    <property type="match status" value="1"/>
</dbReference>
<dbReference type="EMBL" id="BTSY01000059">
    <property type="protein sequence ID" value="GMT37162.1"/>
    <property type="molecule type" value="Genomic_DNA"/>
</dbReference>
<reference evidence="4" key="1">
    <citation type="submission" date="2023-10" db="EMBL/GenBank/DDBJ databases">
        <title>Genome assembly of Pristionchus species.</title>
        <authorList>
            <person name="Yoshida K."/>
            <person name="Sommer R.J."/>
        </authorList>
    </citation>
    <scope>NUCLEOTIDE SEQUENCE</scope>
    <source>
        <strain evidence="4">RS5133</strain>
    </source>
</reference>
<dbReference type="SMART" id="SM00248">
    <property type="entry name" value="ANK"/>
    <property type="match status" value="5"/>
</dbReference>
<comment type="caution">
    <text evidence="4">The sequence shown here is derived from an EMBL/GenBank/DDBJ whole genome shotgun (WGS) entry which is preliminary data.</text>
</comment>
<dbReference type="PANTHER" id="PTHR24198:SF165">
    <property type="entry name" value="ANKYRIN REPEAT-CONTAINING PROTEIN-RELATED"/>
    <property type="match status" value="1"/>
</dbReference>
<evidence type="ECO:0000256" key="1">
    <source>
        <dbReference type="ARBA" id="ARBA00022737"/>
    </source>
</evidence>
<organism evidence="4 5">
    <name type="scientific">Pristionchus fissidentatus</name>
    <dbReference type="NCBI Taxonomy" id="1538716"/>
    <lineage>
        <taxon>Eukaryota</taxon>
        <taxon>Metazoa</taxon>
        <taxon>Ecdysozoa</taxon>
        <taxon>Nematoda</taxon>
        <taxon>Chromadorea</taxon>
        <taxon>Rhabditida</taxon>
        <taxon>Rhabditina</taxon>
        <taxon>Diplogasteromorpha</taxon>
        <taxon>Diplogasteroidea</taxon>
        <taxon>Neodiplogasteridae</taxon>
        <taxon>Pristionchus</taxon>
    </lineage>
</organism>
<gene>
    <name evidence="4" type="ORF">PFISCL1PPCAC_28459</name>
</gene>
<proteinExistence type="predicted"/>
<evidence type="ECO:0000313" key="4">
    <source>
        <dbReference type="EMBL" id="GMT37162.1"/>
    </source>
</evidence>
<feature type="non-terminal residue" evidence="4">
    <location>
        <position position="228"/>
    </location>
</feature>
<dbReference type="SUPFAM" id="SSF48403">
    <property type="entry name" value="Ankyrin repeat"/>
    <property type="match status" value="1"/>
</dbReference>
<evidence type="ECO:0000313" key="5">
    <source>
        <dbReference type="Proteomes" id="UP001432322"/>
    </source>
</evidence>
<dbReference type="Gene3D" id="1.25.40.20">
    <property type="entry name" value="Ankyrin repeat-containing domain"/>
    <property type="match status" value="2"/>
</dbReference>
<keyword evidence="5" id="KW-1185">Reference proteome</keyword>
<dbReference type="InterPro" id="IPR036770">
    <property type="entry name" value="Ankyrin_rpt-contain_sf"/>
</dbReference>
<dbReference type="PROSITE" id="PS50297">
    <property type="entry name" value="ANK_REP_REGION"/>
    <property type="match status" value="1"/>
</dbReference>
<dbReference type="Pfam" id="PF12796">
    <property type="entry name" value="Ank_2"/>
    <property type="match status" value="3"/>
</dbReference>
<evidence type="ECO:0000256" key="3">
    <source>
        <dbReference type="PROSITE-ProRule" id="PRU00023"/>
    </source>
</evidence>
<evidence type="ECO:0000256" key="2">
    <source>
        <dbReference type="ARBA" id="ARBA00023043"/>
    </source>
</evidence>
<keyword evidence="1" id="KW-0677">Repeat</keyword>
<dbReference type="PANTHER" id="PTHR24198">
    <property type="entry name" value="ANKYRIN REPEAT AND PROTEIN KINASE DOMAIN-CONTAINING PROTEIN"/>
    <property type="match status" value="1"/>
</dbReference>
<sequence>FLPIHAAAARGNVDILDWFYETYNNVLNLLDEENWSVMHYAAASETPNALKWTIAKGKVAFKNKQGQTALHITVKACRVENVEVMDFLDKVGIITVEAIDRLSLNTSGIGEKSSINWKTHKGNTALHHAARGGNLEIVKALCRHPYINYNIKNSEGLCPLVIAASRGHYECVEDALIHAAINGQTKIVALLLKSNRANHDTQDKYLNSAMHYACAYGWLPIVKLLTEV</sequence>
<dbReference type="InterPro" id="IPR002110">
    <property type="entry name" value="Ankyrin_rpt"/>
</dbReference>
<protein>
    <recommendedName>
        <fullName evidence="6">Ankyrin repeat-containing protein</fullName>
    </recommendedName>
</protein>
<feature type="repeat" description="ANK" evidence="3">
    <location>
        <begin position="121"/>
        <end position="141"/>
    </location>
</feature>
<dbReference type="AlphaFoldDB" id="A0AAV5WY75"/>
<feature type="non-terminal residue" evidence="4">
    <location>
        <position position="1"/>
    </location>
</feature>